<sequence length="127" mass="13056">MLSAGRILAAAGLGLSTIAFAPVAADATPQAGLVITHIKCNEQEDNTGADDAYLVVDGSTIWGPVQMTTGDSKDVQNVAVPQGKVLTLMEGDWPDDDDNLGAKTINGPGDYTFSDDGSNYVVTVANG</sequence>
<comment type="caution">
    <text evidence="2">The sequence shown here is derived from an EMBL/GenBank/DDBJ whole genome shotgun (WGS) entry which is preliminary data.</text>
</comment>
<dbReference type="AlphaFoldDB" id="A0A4R0HIV7"/>
<protein>
    <submittedName>
        <fullName evidence="2">Uncharacterized protein</fullName>
    </submittedName>
</protein>
<dbReference type="OrthoDB" id="3826500at2"/>
<name>A0A4R0HIV7_9ACTN</name>
<proteinExistence type="predicted"/>
<dbReference type="EMBL" id="SJJZ01000002">
    <property type="protein sequence ID" value="TCC07689.1"/>
    <property type="molecule type" value="Genomic_DNA"/>
</dbReference>
<feature type="chain" id="PRO_5039554896" evidence="1">
    <location>
        <begin position="22"/>
        <end position="127"/>
    </location>
</feature>
<evidence type="ECO:0000256" key="1">
    <source>
        <dbReference type="SAM" id="SignalP"/>
    </source>
</evidence>
<organism evidence="2 3">
    <name type="scientific">Kribbella soli</name>
    <dbReference type="NCBI Taxonomy" id="1124743"/>
    <lineage>
        <taxon>Bacteria</taxon>
        <taxon>Bacillati</taxon>
        <taxon>Actinomycetota</taxon>
        <taxon>Actinomycetes</taxon>
        <taxon>Propionibacteriales</taxon>
        <taxon>Kribbellaceae</taxon>
        <taxon>Kribbella</taxon>
    </lineage>
</organism>
<feature type="signal peptide" evidence="1">
    <location>
        <begin position="1"/>
        <end position="21"/>
    </location>
</feature>
<dbReference type="Proteomes" id="UP000292346">
    <property type="component" value="Unassembled WGS sequence"/>
</dbReference>
<dbReference type="RefSeq" id="WP_131338405.1">
    <property type="nucleotide sequence ID" value="NZ_SJJZ01000002.1"/>
</dbReference>
<reference evidence="2 3" key="1">
    <citation type="submission" date="2019-02" db="EMBL/GenBank/DDBJ databases">
        <title>Kribbella capetownensis sp. nov. and Kribbella speibonae sp. nov., isolated from soil.</title>
        <authorList>
            <person name="Curtis S.M."/>
            <person name="Norton I."/>
            <person name="Everest G.J."/>
            <person name="Meyers P.R."/>
        </authorList>
    </citation>
    <scope>NUCLEOTIDE SEQUENCE [LARGE SCALE GENOMIC DNA]</scope>
    <source>
        <strain evidence="2 3">KCTC 29219</strain>
    </source>
</reference>
<evidence type="ECO:0000313" key="3">
    <source>
        <dbReference type="Proteomes" id="UP000292346"/>
    </source>
</evidence>
<accession>A0A4R0HIV7</accession>
<keyword evidence="1" id="KW-0732">Signal</keyword>
<keyword evidence="3" id="KW-1185">Reference proteome</keyword>
<evidence type="ECO:0000313" key="2">
    <source>
        <dbReference type="EMBL" id="TCC07689.1"/>
    </source>
</evidence>
<gene>
    <name evidence="2" type="ORF">E0H45_17150</name>
</gene>